<evidence type="ECO:0000313" key="8">
    <source>
        <dbReference type="Proteomes" id="UP001597168"/>
    </source>
</evidence>
<evidence type="ECO:0000259" key="6">
    <source>
        <dbReference type="PROSITE" id="PS50109"/>
    </source>
</evidence>
<dbReference type="SMART" id="SM00387">
    <property type="entry name" value="HATPase_c"/>
    <property type="match status" value="1"/>
</dbReference>
<dbReference type="RefSeq" id="WP_380724063.1">
    <property type="nucleotide sequence ID" value="NZ_JBHTLK010000072.1"/>
</dbReference>
<keyword evidence="8" id="KW-1185">Reference proteome</keyword>
<name>A0ABW3QVH3_9PSEU</name>
<evidence type="ECO:0000256" key="1">
    <source>
        <dbReference type="ARBA" id="ARBA00000085"/>
    </source>
</evidence>
<dbReference type="PROSITE" id="PS50109">
    <property type="entry name" value="HIS_KIN"/>
    <property type="match status" value="1"/>
</dbReference>
<evidence type="ECO:0000256" key="2">
    <source>
        <dbReference type="ARBA" id="ARBA00012438"/>
    </source>
</evidence>
<dbReference type="PANTHER" id="PTHR42878">
    <property type="entry name" value="TWO-COMPONENT HISTIDINE KINASE"/>
    <property type="match status" value="1"/>
</dbReference>
<feature type="domain" description="Histidine kinase" evidence="6">
    <location>
        <begin position="1"/>
        <end position="169"/>
    </location>
</feature>
<dbReference type="CDD" id="cd00075">
    <property type="entry name" value="HATPase"/>
    <property type="match status" value="1"/>
</dbReference>
<dbReference type="InterPro" id="IPR003594">
    <property type="entry name" value="HATPase_dom"/>
</dbReference>
<evidence type="ECO:0000313" key="7">
    <source>
        <dbReference type="EMBL" id="MFD1148641.1"/>
    </source>
</evidence>
<dbReference type="Gene3D" id="3.30.565.10">
    <property type="entry name" value="Histidine kinase-like ATPase, C-terminal domain"/>
    <property type="match status" value="1"/>
</dbReference>
<organism evidence="7 8">
    <name type="scientific">Saccharothrix hoggarensis</name>
    <dbReference type="NCBI Taxonomy" id="913853"/>
    <lineage>
        <taxon>Bacteria</taxon>
        <taxon>Bacillati</taxon>
        <taxon>Actinomycetota</taxon>
        <taxon>Actinomycetes</taxon>
        <taxon>Pseudonocardiales</taxon>
        <taxon>Pseudonocardiaceae</taxon>
        <taxon>Saccharothrix</taxon>
    </lineage>
</organism>
<dbReference type="Pfam" id="PF02518">
    <property type="entry name" value="HATPase_c"/>
    <property type="match status" value="1"/>
</dbReference>
<dbReference type="SUPFAM" id="SSF55874">
    <property type="entry name" value="ATPase domain of HSP90 chaperone/DNA topoisomerase II/histidine kinase"/>
    <property type="match status" value="1"/>
</dbReference>
<proteinExistence type="predicted"/>
<dbReference type="InterPro" id="IPR036890">
    <property type="entry name" value="HATPase_C_sf"/>
</dbReference>
<keyword evidence="7" id="KW-0067">ATP-binding</keyword>
<dbReference type="PANTHER" id="PTHR42878:SF15">
    <property type="entry name" value="BACTERIOPHYTOCHROME"/>
    <property type="match status" value="1"/>
</dbReference>
<protein>
    <recommendedName>
        <fullName evidence="5">Sensor-like histidine kinase SenX3</fullName>
        <ecNumber evidence="2">2.7.13.3</ecNumber>
    </recommendedName>
</protein>
<evidence type="ECO:0000256" key="4">
    <source>
        <dbReference type="ARBA" id="ARBA00022777"/>
    </source>
</evidence>
<evidence type="ECO:0000256" key="5">
    <source>
        <dbReference type="ARBA" id="ARBA00039401"/>
    </source>
</evidence>
<keyword evidence="4" id="KW-0418">Kinase</keyword>
<dbReference type="Proteomes" id="UP001597168">
    <property type="component" value="Unassembled WGS sequence"/>
</dbReference>
<gene>
    <name evidence="7" type="ORF">ACFQ3T_16035</name>
</gene>
<keyword evidence="3" id="KW-0808">Transferase</keyword>
<dbReference type="EMBL" id="JBHTLK010000072">
    <property type="protein sequence ID" value="MFD1148641.1"/>
    <property type="molecule type" value="Genomic_DNA"/>
</dbReference>
<evidence type="ECO:0000256" key="3">
    <source>
        <dbReference type="ARBA" id="ARBA00022679"/>
    </source>
</evidence>
<comment type="caution">
    <text evidence="7">The sequence shown here is derived from an EMBL/GenBank/DDBJ whole genome shotgun (WGS) entry which is preliminary data.</text>
</comment>
<dbReference type="InterPro" id="IPR005467">
    <property type="entry name" value="His_kinase_dom"/>
</dbReference>
<reference evidence="8" key="1">
    <citation type="journal article" date="2019" name="Int. J. Syst. Evol. Microbiol.">
        <title>The Global Catalogue of Microorganisms (GCM) 10K type strain sequencing project: providing services to taxonomists for standard genome sequencing and annotation.</title>
        <authorList>
            <consortium name="The Broad Institute Genomics Platform"/>
            <consortium name="The Broad Institute Genome Sequencing Center for Infectious Disease"/>
            <person name="Wu L."/>
            <person name="Ma J."/>
        </authorList>
    </citation>
    <scope>NUCLEOTIDE SEQUENCE [LARGE SCALE GENOMIC DNA]</scope>
    <source>
        <strain evidence="8">CCUG 60214</strain>
    </source>
</reference>
<dbReference type="EC" id="2.7.13.3" evidence="2"/>
<dbReference type="GO" id="GO:0005524">
    <property type="term" value="F:ATP binding"/>
    <property type="evidence" value="ECO:0007669"/>
    <property type="project" value="UniProtKB-KW"/>
</dbReference>
<dbReference type="InterPro" id="IPR050351">
    <property type="entry name" value="BphY/WalK/GraS-like"/>
</dbReference>
<sequence>MHALVDELLDYAKLGGQLKWRSVDLGELLADLIADRATGTGTEAVDLRLEPLPKVRGDETHLRALLQNIVVNAIRFARPDRRLTVRIRAEPCGEVVRVEIADNGRGIPPARREEAFALLSQVHQHGTVEGGAGIGLATCRRIVTAHGGTIGLTDGIDGGLTVWFTLPTA</sequence>
<keyword evidence="7" id="KW-0547">Nucleotide-binding</keyword>
<comment type="catalytic activity">
    <reaction evidence="1">
        <text>ATP + protein L-histidine = ADP + protein N-phospho-L-histidine.</text>
        <dbReference type="EC" id="2.7.13.3"/>
    </reaction>
</comment>
<accession>A0ABW3QVH3</accession>